<dbReference type="EMBL" id="CAFAAB010000073">
    <property type="protein sequence ID" value="CAB4784323.1"/>
    <property type="molecule type" value="Genomic_DNA"/>
</dbReference>
<evidence type="ECO:0000313" key="1">
    <source>
        <dbReference type="EMBL" id="CAB4784323.1"/>
    </source>
</evidence>
<dbReference type="AlphaFoldDB" id="A0A6J6WM65"/>
<reference evidence="1" key="1">
    <citation type="submission" date="2020-05" db="EMBL/GenBank/DDBJ databases">
        <authorList>
            <person name="Chiriac C."/>
            <person name="Salcher M."/>
            <person name="Ghai R."/>
            <person name="Kavagutti S V."/>
        </authorList>
    </citation>
    <scope>NUCLEOTIDE SEQUENCE</scope>
</reference>
<protein>
    <submittedName>
        <fullName evidence="1">Unannotated protein</fullName>
    </submittedName>
</protein>
<name>A0A6J6WM65_9ZZZZ</name>
<accession>A0A6J6WM65</accession>
<sequence length="47" mass="5348">MERNLALFPYGADEVVKKRLRGDVENFLFWPVALHVVTYGVEQVGLA</sequence>
<organism evidence="1">
    <name type="scientific">freshwater metagenome</name>
    <dbReference type="NCBI Taxonomy" id="449393"/>
    <lineage>
        <taxon>unclassified sequences</taxon>
        <taxon>metagenomes</taxon>
        <taxon>ecological metagenomes</taxon>
    </lineage>
</organism>
<proteinExistence type="predicted"/>
<gene>
    <name evidence="1" type="ORF">UFOPK2958_00745</name>
</gene>